<name>A0A9Q1JZH3_9CARY</name>
<reference evidence="1" key="1">
    <citation type="submission" date="2022-04" db="EMBL/GenBank/DDBJ databases">
        <title>Carnegiea gigantea Genome sequencing and assembly v2.</title>
        <authorList>
            <person name="Copetti D."/>
            <person name="Sanderson M.J."/>
            <person name="Burquez A."/>
            <person name="Wojciechowski M.F."/>
        </authorList>
    </citation>
    <scope>NUCLEOTIDE SEQUENCE</scope>
    <source>
        <strain evidence="1">SGP5-SGP5p</strain>
        <tissue evidence="1">Aerial part</tissue>
    </source>
</reference>
<dbReference type="PANTHER" id="PTHR12459:SF15">
    <property type="entry name" value="TRANSMEMBRANE PROTEIN 135"/>
    <property type="match status" value="1"/>
</dbReference>
<evidence type="ECO:0000313" key="1">
    <source>
        <dbReference type="EMBL" id="KAJ8433764.1"/>
    </source>
</evidence>
<dbReference type="Proteomes" id="UP001153076">
    <property type="component" value="Unassembled WGS sequence"/>
</dbReference>
<keyword evidence="2" id="KW-1185">Reference proteome</keyword>
<comment type="caution">
    <text evidence="1">The sequence shown here is derived from an EMBL/GenBank/DDBJ whole genome shotgun (WGS) entry which is preliminary data.</text>
</comment>
<dbReference type="InterPro" id="IPR026749">
    <property type="entry name" value="Tmem135"/>
</dbReference>
<proteinExistence type="predicted"/>
<dbReference type="OrthoDB" id="291792at2759"/>
<dbReference type="AlphaFoldDB" id="A0A9Q1JZH3"/>
<organism evidence="1 2">
    <name type="scientific">Carnegiea gigantea</name>
    <dbReference type="NCBI Taxonomy" id="171969"/>
    <lineage>
        <taxon>Eukaryota</taxon>
        <taxon>Viridiplantae</taxon>
        <taxon>Streptophyta</taxon>
        <taxon>Embryophyta</taxon>
        <taxon>Tracheophyta</taxon>
        <taxon>Spermatophyta</taxon>
        <taxon>Magnoliopsida</taxon>
        <taxon>eudicotyledons</taxon>
        <taxon>Gunneridae</taxon>
        <taxon>Pentapetalae</taxon>
        <taxon>Caryophyllales</taxon>
        <taxon>Cactineae</taxon>
        <taxon>Cactaceae</taxon>
        <taxon>Cactoideae</taxon>
        <taxon>Echinocereeae</taxon>
        <taxon>Carnegiea</taxon>
    </lineage>
</organism>
<dbReference type="PANTHER" id="PTHR12459">
    <property type="entry name" value="TRANSMEMBRANE PROTEIN 135-RELATED"/>
    <property type="match status" value="1"/>
</dbReference>
<gene>
    <name evidence="1" type="ORF">Cgig2_025927</name>
</gene>
<accession>A0A9Q1JZH3</accession>
<dbReference type="EMBL" id="JAKOGI010000517">
    <property type="protein sequence ID" value="KAJ8433764.1"/>
    <property type="molecule type" value="Genomic_DNA"/>
</dbReference>
<sequence>MPPAEDGATYAGDCSCPGEFPTSDEFRSDHRGCPHCQKSDSPSSSYYAFETNSDKIRRVISASVKGFTIGAGLKGGLALFSLLARLSRRRSSKKAGSLSSSEDIKLAITETLRYGFFLGTFAGTFTSVDELIATLGGHRRCAYILKQDSLSSSYKSFLNKQGAKDLAILQGVKELVCGMPLSSLGEIENYYRSLGVNVKLDPNMKVPCSMVHGNQSCEMHVMSFLIQAYKRALPVYLPVYLVPALIVHRQDLLKR</sequence>
<evidence type="ECO:0000313" key="2">
    <source>
        <dbReference type="Proteomes" id="UP001153076"/>
    </source>
</evidence>
<protein>
    <submittedName>
        <fullName evidence="1">Uncharacterized protein</fullName>
    </submittedName>
</protein>